<keyword evidence="3" id="KW-1185">Reference proteome</keyword>
<feature type="region of interest" description="Disordered" evidence="1">
    <location>
        <begin position="161"/>
        <end position="242"/>
    </location>
</feature>
<feature type="compositionally biased region" description="Basic and acidic residues" evidence="1">
    <location>
        <begin position="95"/>
        <end position="112"/>
    </location>
</feature>
<feature type="region of interest" description="Disordered" evidence="1">
    <location>
        <begin position="1"/>
        <end position="67"/>
    </location>
</feature>
<feature type="region of interest" description="Disordered" evidence="1">
    <location>
        <begin position="95"/>
        <end position="133"/>
    </location>
</feature>
<organism evidence="2 3">
    <name type="scientific">Embleya hyalina</name>
    <dbReference type="NCBI Taxonomy" id="516124"/>
    <lineage>
        <taxon>Bacteria</taxon>
        <taxon>Bacillati</taxon>
        <taxon>Actinomycetota</taxon>
        <taxon>Actinomycetes</taxon>
        <taxon>Kitasatosporales</taxon>
        <taxon>Streptomycetaceae</taxon>
        <taxon>Embleya</taxon>
    </lineage>
</organism>
<feature type="compositionally biased region" description="Low complexity" evidence="1">
    <location>
        <begin position="29"/>
        <end position="40"/>
    </location>
</feature>
<protein>
    <submittedName>
        <fullName evidence="2">Uncharacterized protein</fullName>
    </submittedName>
</protein>
<accession>A0A401YTB0</accession>
<evidence type="ECO:0000313" key="2">
    <source>
        <dbReference type="EMBL" id="GCD97853.1"/>
    </source>
</evidence>
<proteinExistence type="predicted"/>
<gene>
    <name evidence="2" type="ORF">EHYA_05550</name>
</gene>
<dbReference type="EMBL" id="BIFH01000025">
    <property type="protein sequence ID" value="GCD97853.1"/>
    <property type="molecule type" value="Genomic_DNA"/>
</dbReference>
<evidence type="ECO:0000256" key="1">
    <source>
        <dbReference type="SAM" id="MobiDB-lite"/>
    </source>
</evidence>
<sequence length="242" mass="25784">MPAITCPFGVEAKPVPHVAPAHRRGRGDTAGTGRSTSTRAPAHGSSRLGRGPHHRSPVSRLGPPTRARFNERHALAAAPRRGIEALVETATRQIPFDRRRLERGPREPEARARGFGPSGAMTENPHEGAPPIGEALAGRTTAVCARAGRASAVVPPLVAESVVARPDTEPAALSAPDGRNRPRRRRSAAPCGRSNAHTLRDEGPHRRMPVRPFVYPTATRRPARSSSSGQPAGNGPPSRRRD</sequence>
<reference evidence="2 3" key="1">
    <citation type="submission" date="2018-12" db="EMBL/GenBank/DDBJ databases">
        <title>Draft genome sequence of Embleya hyalina NBRC 13850T.</title>
        <authorList>
            <person name="Komaki H."/>
            <person name="Hosoyama A."/>
            <person name="Kimura A."/>
            <person name="Ichikawa N."/>
            <person name="Tamura T."/>
        </authorList>
    </citation>
    <scope>NUCLEOTIDE SEQUENCE [LARGE SCALE GENOMIC DNA]</scope>
    <source>
        <strain evidence="2 3">NBRC 13850</strain>
    </source>
</reference>
<evidence type="ECO:0000313" key="3">
    <source>
        <dbReference type="Proteomes" id="UP000286931"/>
    </source>
</evidence>
<feature type="compositionally biased region" description="Low complexity" evidence="1">
    <location>
        <begin position="216"/>
        <end position="228"/>
    </location>
</feature>
<comment type="caution">
    <text evidence="2">The sequence shown here is derived from an EMBL/GenBank/DDBJ whole genome shotgun (WGS) entry which is preliminary data.</text>
</comment>
<dbReference type="Proteomes" id="UP000286931">
    <property type="component" value="Unassembled WGS sequence"/>
</dbReference>
<name>A0A401YTB0_9ACTN</name>
<dbReference type="AlphaFoldDB" id="A0A401YTB0"/>